<dbReference type="InterPro" id="IPR013325">
    <property type="entry name" value="RNA_pol_sigma_r2"/>
</dbReference>
<comment type="function">
    <text evidence="5">Sigma factors are initiation factors that promote the attachment of RNA polymerase to specific initiation sites and are then released.</text>
</comment>
<feature type="domain" description="RNA polymerase sigma-70" evidence="7">
    <location>
        <begin position="229"/>
        <end position="255"/>
    </location>
</feature>
<evidence type="ECO:0000313" key="9">
    <source>
        <dbReference type="Proteomes" id="UP001144471"/>
    </source>
</evidence>
<dbReference type="GO" id="GO:0006352">
    <property type="term" value="P:DNA-templated transcription initiation"/>
    <property type="evidence" value="ECO:0007669"/>
    <property type="project" value="InterPro"/>
</dbReference>
<name>A0A9W6GHS8_9FUSO</name>
<evidence type="ECO:0000313" key="8">
    <source>
        <dbReference type="EMBL" id="GLI55449.1"/>
    </source>
</evidence>
<dbReference type="Pfam" id="PF04545">
    <property type="entry name" value="Sigma70_r4"/>
    <property type="match status" value="1"/>
</dbReference>
<evidence type="ECO:0000256" key="3">
    <source>
        <dbReference type="ARBA" id="ARBA00023125"/>
    </source>
</evidence>
<comment type="caution">
    <text evidence="8">The sequence shown here is derived from an EMBL/GenBank/DDBJ whole genome shotgun (WGS) entry which is preliminary data.</text>
</comment>
<dbReference type="PROSITE" id="PS00716">
    <property type="entry name" value="SIGMA70_2"/>
    <property type="match status" value="1"/>
</dbReference>
<comment type="similarity">
    <text evidence="5">Belongs to the sigma-70 factor family.</text>
</comment>
<dbReference type="InterPro" id="IPR050239">
    <property type="entry name" value="Sigma-70_RNA_pol_init_factors"/>
</dbReference>
<dbReference type="EMBL" id="BSDY01000004">
    <property type="protein sequence ID" value="GLI55449.1"/>
    <property type="molecule type" value="Genomic_DNA"/>
</dbReference>
<evidence type="ECO:0000259" key="7">
    <source>
        <dbReference type="PROSITE" id="PS00716"/>
    </source>
</evidence>
<evidence type="ECO:0000256" key="5">
    <source>
        <dbReference type="RuleBase" id="RU362124"/>
    </source>
</evidence>
<dbReference type="Gene3D" id="1.10.10.10">
    <property type="entry name" value="Winged helix-like DNA-binding domain superfamily/Winged helix DNA-binding domain"/>
    <property type="match status" value="2"/>
</dbReference>
<dbReference type="Proteomes" id="UP001144471">
    <property type="component" value="Unassembled WGS sequence"/>
</dbReference>
<dbReference type="InterPro" id="IPR014284">
    <property type="entry name" value="RNA_pol_sigma-70_dom"/>
</dbReference>
<gene>
    <name evidence="8" type="primary">sigA</name>
    <name evidence="8" type="ORF">PM10SUCC1_09630</name>
</gene>
<dbReference type="PANTHER" id="PTHR30603:SF47">
    <property type="entry name" value="RNA POLYMERASE SIGMA FACTOR SIGD, CHLOROPLASTIC"/>
    <property type="match status" value="1"/>
</dbReference>
<accession>A0A9W6GHS8</accession>
<dbReference type="PIRSF" id="PIRSF000770">
    <property type="entry name" value="RNA_pol_sigma-SigE/K"/>
    <property type="match status" value="1"/>
</dbReference>
<dbReference type="InterPro" id="IPR009042">
    <property type="entry name" value="RNA_pol_sigma70_r1_2"/>
</dbReference>
<dbReference type="InterPro" id="IPR007627">
    <property type="entry name" value="RNA_pol_sigma70_r2"/>
</dbReference>
<keyword evidence="4 5" id="KW-0804">Transcription</keyword>
<evidence type="ECO:0000256" key="2">
    <source>
        <dbReference type="ARBA" id="ARBA00023082"/>
    </source>
</evidence>
<evidence type="ECO:0000256" key="1">
    <source>
        <dbReference type="ARBA" id="ARBA00023015"/>
    </source>
</evidence>
<dbReference type="GO" id="GO:0016987">
    <property type="term" value="F:sigma factor activity"/>
    <property type="evidence" value="ECO:0007669"/>
    <property type="project" value="UniProtKB-KW"/>
</dbReference>
<feature type="domain" description="RNA polymerase sigma-70" evidence="6">
    <location>
        <begin position="63"/>
        <end position="76"/>
    </location>
</feature>
<evidence type="ECO:0000256" key="4">
    <source>
        <dbReference type="ARBA" id="ARBA00023163"/>
    </source>
</evidence>
<keyword evidence="9" id="KW-1185">Reference proteome</keyword>
<proteinExistence type="inferred from homology"/>
<keyword evidence="3 5" id="KW-0238">DNA-binding</keyword>
<reference evidence="8" key="1">
    <citation type="submission" date="2022-12" db="EMBL/GenBank/DDBJ databases">
        <title>Reference genome sequencing for broad-spectrum identification of bacterial and archaeal isolates by mass spectrometry.</title>
        <authorList>
            <person name="Sekiguchi Y."/>
            <person name="Tourlousse D.M."/>
        </authorList>
    </citation>
    <scope>NUCLEOTIDE SEQUENCE</scope>
    <source>
        <strain evidence="8">10succ1</strain>
    </source>
</reference>
<dbReference type="PRINTS" id="PR00046">
    <property type="entry name" value="SIGMA70FCT"/>
</dbReference>
<sequence>MNISEYLKEISYYPLLSKEEEIDIAIRAQNGDEEAKDRLVISNLRLVVSIAKKYINVGIPVLDLIQEGNIGLIKAVGKFDPTMGRRFSTYATFWIKQSILRYISSNRGVIRYPTYVYDNISKINKFVQEYKTANNTLPTLEVIAEKLEFKVKDVEKYLNIFEQNLNSLEESYGENSDLHSIIPSEEVFEESIIKKSVNENLIESLKTLNPNERSVIIYRFGLFNKNILTLEEIGNNLNLTRERIRQIQIRAIDKLRDKIEYN</sequence>
<dbReference type="SUPFAM" id="SSF88659">
    <property type="entry name" value="Sigma3 and sigma4 domains of RNA polymerase sigma factors"/>
    <property type="match status" value="2"/>
</dbReference>
<dbReference type="InterPro" id="IPR036388">
    <property type="entry name" value="WH-like_DNA-bd_sf"/>
</dbReference>
<dbReference type="InterPro" id="IPR000943">
    <property type="entry name" value="RNA_pol_sigma70"/>
</dbReference>
<keyword evidence="2 5" id="KW-0731">Sigma factor</keyword>
<dbReference type="NCBIfam" id="TIGR02937">
    <property type="entry name" value="sigma70-ECF"/>
    <property type="match status" value="1"/>
</dbReference>
<dbReference type="Pfam" id="PF00140">
    <property type="entry name" value="Sigma70_r1_2"/>
    <property type="match status" value="1"/>
</dbReference>
<evidence type="ECO:0000259" key="6">
    <source>
        <dbReference type="PROSITE" id="PS00715"/>
    </source>
</evidence>
<dbReference type="CDD" id="cd06171">
    <property type="entry name" value="Sigma70_r4"/>
    <property type="match status" value="1"/>
</dbReference>
<organism evidence="8 9">
    <name type="scientific">Propionigenium maris DSM 9537</name>
    <dbReference type="NCBI Taxonomy" id="1123000"/>
    <lineage>
        <taxon>Bacteria</taxon>
        <taxon>Fusobacteriati</taxon>
        <taxon>Fusobacteriota</taxon>
        <taxon>Fusobacteriia</taxon>
        <taxon>Fusobacteriales</taxon>
        <taxon>Fusobacteriaceae</taxon>
        <taxon>Propionigenium</taxon>
    </lineage>
</organism>
<dbReference type="RefSeq" id="WP_281833931.1">
    <property type="nucleotide sequence ID" value="NZ_BSDY01000004.1"/>
</dbReference>
<dbReference type="GO" id="GO:0003677">
    <property type="term" value="F:DNA binding"/>
    <property type="evidence" value="ECO:0007669"/>
    <property type="project" value="UniProtKB-KW"/>
</dbReference>
<dbReference type="PANTHER" id="PTHR30603">
    <property type="entry name" value="RNA POLYMERASE SIGMA FACTOR RPO"/>
    <property type="match status" value="1"/>
</dbReference>
<protein>
    <recommendedName>
        <fullName evidence="5">RNA polymerase sigma factor</fullName>
    </recommendedName>
</protein>
<dbReference type="SUPFAM" id="SSF88946">
    <property type="entry name" value="Sigma2 domain of RNA polymerase sigma factors"/>
    <property type="match status" value="1"/>
</dbReference>
<dbReference type="InterPro" id="IPR013324">
    <property type="entry name" value="RNA_pol_sigma_r3/r4-like"/>
</dbReference>
<dbReference type="PROSITE" id="PS00715">
    <property type="entry name" value="SIGMA70_1"/>
    <property type="match status" value="1"/>
</dbReference>
<dbReference type="Pfam" id="PF04542">
    <property type="entry name" value="Sigma70_r2"/>
    <property type="match status" value="1"/>
</dbReference>
<keyword evidence="1 5" id="KW-0805">Transcription regulation</keyword>
<dbReference type="Gene3D" id="1.10.601.10">
    <property type="entry name" value="RNA Polymerase Primary Sigma Factor"/>
    <property type="match status" value="1"/>
</dbReference>
<dbReference type="InterPro" id="IPR007630">
    <property type="entry name" value="RNA_pol_sigma70_r4"/>
</dbReference>
<dbReference type="AlphaFoldDB" id="A0A9W6GHS8"/>